<gene>
    <name evidence="2" type="ORF">MON41_17505</name>
</gene>
<name>A0ABS9W896_9PROT</name>
<dbReference type="Gene3D" id="3.30.450.180">
    <property type="match status" value="1"/>
</dbReference>
<feature type="domain" description="MmyB-like transcription regulator ligand binding" evidence="1">
    <location>
        <begin position="29"/>
        <end position="194"/>
    </location>
</feature>
<dbReference type="InterPro" id="IPR041413">
    <property type="entry name" value="MLTR_LBD"/>
</dbReference>
<organism evidence="2 3">
    <name type="scientific">Teichococcus vastitatis</name>
    <dbReference type="NCBI Taxonomy" id="2307076"/>
    <lineage>
        <taxon>Bacteria</taxon>
        <taxon>Pseudomonadati</taxon>
        <taxon>Pseudomonadota</taxon>
        <taxon>Alphaproteobacteria</taxon>
        <taxon>Acetobacterales</taxon>
        <taxon>Roseomonadaceae</taxon>
        <taxon>Roseomonas</taxon>
    </lineage>
</organism>
<comment type="caution">
    <text evidence="2">The sequence shown here is derived from an EMBL/GenBank/DDBJ whole genome shotgun (WGS) entry which is preliminary data.</text>
</comment>
<proteinExistence type="predicted"/>
<reference evidence="2 3" key="1">
    <citation type="submission" date="2022-03" db="EMBL/GenBank/DDBJ databases">
        <title>Complete genome analysis of Roseomonas KG 17.1 : a prolific producer of plant growth promoters.</title>
        <authorList>
            <person name="Saadouli I."/>
            <person name="Najjari A."/>
            <person name="Mosbah A."/>
            <person name="Ouzari H.I."/>
        </authorList>
    </citation>
    <scope>NUCLEOTIDE SEQUENCE [LARGE SCALE GENOMIC DNA]</scope>
    <source>
        <strain evidence="2 3">KG17-1</strain>
    </source>
</reference>
<dbReference type="EMBL" id="JALBUU010000034">
    <property type="protein sequence ID" value="MCI0755511.1"/>
    <property type="molecule type" value="Genomic_DNA"/>
</dbReference>
<dbReference type="Proteomes" id="UP001201985">
    <property type="component" value="Unassembled WGS sequence"/>
</dbReference>
<dbReference type="PANTHER" id="PTHR35010">
    <property type="entry name" value="BLL4672 PROTEIN-RELATED"/>
    <property type="match status" value="1"/>
</dbReference>
<protein>
    <submittedName>
        <fullName evidence="2">Transcriptional regulator</fullName>
    </submittedName>
</protein>
<dbReference type="PANTHER" id="PTHR35010:SF2">
    <property type="entry name" value="BLL4672 PROTEIN"/>
    <property type="match status" value="1"/>
</dbReference>
<evidence type="ECO:0000259" key="1">
    <source>
        <dbReference type="Pfam" id="PF17765"/>
    </source>
</evidence>
<accession>A0ABS9W896</accession>
<evidence type="ECO:0000313" key="2">
    <source>
        <dbReference type="EMBL" id="MCI0755511.1"/>
    </source>
</evidence>
<keyword evidence="3" id="KW-1185">Reference proteome</keyword>
<dbReference type="RefSeq" id="WP_241793442.1">
    <property type="nucleotide sequence ID" value="NZ_JALBUU010000034.1"/>
</dbReference>
<dbReference type="Pfam" id="PF17765">
    <property type="entry name" value="MLTR_LBD"/>
    <property type="match status" value="1"/>
</dbReference>
<evidence type="ECO:0000313" key="3">
    <source>
        <dbReference type="Proteomes" id="UP001201985"/>
    </source>
</evidence>
<sequence length="198" mass="21784">MLNDVEREHLFLLGLGRLPGVRYRPSDDVTPRLQRVLDAMASSPALLSTVTWDVVAWNAAAAAVLTDYAKLPAAKRNVLRLVFLDPGSRAMNQDWESVARFVVAVFRAGIPRAGAQAAVEPLVRELRGDSPDFVRIWDEGGVAAFGDGIKHLRRPILGEIALEYSAFAVDGRPDLTMLAFTPNRREDADRIRTLIVPA</sequence>